<dbReference type="AlphaFoldDB" id="A0A916XTF3"/>
<keyword evidence="2" id="KW-1185">Reference proteome</keyword>
<organism evidence="1 2">
    <name type="scientific">Aureimonas glaciei</name>
    <dbReference type="NCBI Taxonomy" id="1776957"/>
    <lineage>
        <taxon>Bacteria</taxon>
        <taxon>Pseudomonadati</taxon>
        <taxon>Pseudomonadota</taxon>
        <taxon>Alphaproteobacteria</taxon>
        <taxon>Hyphomicrobiales</taxon>
        <taxon>Aurantimonadaceae</taxon>
        <taxon>Aureimonas</taxon>
    </lineage>
</organism>
<dbReference type="Proteomes" id="UP000613160">
    <property type="component" value="Unassembled WGS sequence"/>
</dbReference>
<proteinExistence type="predicted"/>
<reference evidence="1" key="2">
    <citation type="submission" date="2020-09" db="EMBL/GenBank/DDBJ databases">
        <authorList>
            <person name="Sun Q."/>
            <person name="Zhou Y."/>
        </authorList>
    </citation>
    <scope>NUCLEOTIDE SEQUENCE</scope>
    <source>
        <strain evidence="1">CGMCC 1.15493</strain>
    </source>
</reference>
<sequence length="149" mass="16133">MAGPNFRVGVVVERRPSSSPWATHAFRVVAIVPEAADMADGHVLGTEGDAAMLYAGSADVEFHRVETGNYRDNLATGEAMLWVTLSIEDTAAGIRLLSVTADPAEGEAMTEAGGLMVDVAPMPSEIAERLADFVRTHHVERVFRKRKRE</sequence>
<dbReference type="InterPro" id="IPR021736">
    <property type="entry name" value="DUF3305"/>
</dbReference>
<comment type="caution">
    <text evidence="1">The sequence shown here is derived from an EMBL/GenBank/DDBJ whole genome shotgun (WGS) entry which is preliminary data.</text>
</comment>
<dbReference type="Pfam" id="PF11749">
    <property type="entry name" value="DUF3305"/>
    <property type="match status" value="1"/>
</dbReference>
<accession>A0A916XTF3</accession>
<reference evidence="1" key="1">
    <citation type="journal article" date="2014" name="Int. J. Syst. Evol. Microbiol.">
        <title>Complete genome sequence of Corynebacterium casei LMG S-19264T (=DSM 44701T), isolated from a smear-ripened cheese.</title>
        <authorList>
            <consortium name="US DOE Joint Genome Institute (JGI-PGF)"/>
            <person name="Walter F."/>
            <person name="Albersmeier A."/>
            <person name="Kalinowski J."/>
            <person name="Ruckert C."/>
        </authorList>
    </citation>
    <scope>NUCLEOTIDE SEQUENCE</scope>
    <source>
        <strain evidence="1">CGMCC 1.15493</strain>
    </source>
</reference>
<dbReference type="EMBL" id="BMJJ01000002">
    <property type="protein sequence ID" value="GGD08929.1"/>
    <property type="molecule type" value="Genomic_DNA"/>
</dbReference>
<gene>
    <name evidence="1" type="ORF">GCM10011335_09720</name>
</gene>
<protein>
    <submittedName>
        <fullName evidence="1">Molybdopterin-guanine dinucleotide biosynthesis protein A</fullName>
    </submittedName>
</protein>
<name>A0A916XTF3_9HYPH</name>
<evidence type="ECO:0000313" key="1">
    <source>
        <dbReference type="EMBL" id="GGD08929.1"/>
    </source>
</evidence>
<dbReference type="RefSeq" id="WP_188849453.1">
    <property type="nucleotide sequence ID" value="NZ_BMJJ01000002.1"/>
</dbReference>
<evidence type="ECO:0000313" key="2">
    <source>
        <dbReference type="Proteomes" id="UP000613160"/>
    </source>
</evidence>